<dbReference type="GO" id="GO:0030041">
    <property type="term" value="P:actin filament polymerization"/>
    <property type="evidence" value="ECO:0007669"/>
    <property type="project" value="InterPro"/>
</dbReference>
<dbReference type="STRING" id="857967.G0QLK4"/>
<dbReference type="GO" id="GO:0003779">
    <property type="term" value="F:actin binding"/>
    <property type="evidence" value="ECO:0007669"/>
    <property type="project" value="UniProtKB-KW"/>
</dbReference>
<dbReference type="InterPro" id="IPR008384">
    <property type="entry name" value="ARPC4"/>
</dbReference>
<dbReference type="AlphaFoldDB" id="G0QLK4"/>
<sequence>MSLAIEGYVNALRDVLEVCLCLQDFPSEIVEKHNKPEVELYGYSQKTKTQFFTLYIQQEVIRKMLNRTICKFLQ</sequence>
<keyword evidence="6" id="KW-1185">Reference proteome</keyword>
<protein>
    <submittedName>
        <fullName evidence="5">Uncharacterized protein</fullName>
    </submittedName>
</protein>
<dbReference type="GO" id="GO:0034314">
    <property type="term" value="P:Arp2/3 complex-mediated actin nucleation"/>
    <property type="evidence" value="ECO:0007669"/>
    <property type="project" value="InterPro"/>
</dbReference>
<dbReference type="Proteomes" id="UP000008983">
    <property type="component" value="Unassembled WGS sequence"/>
</dbReference>
<evidence type="ECO:0000256" key="1">
    <source>
        <dbReference type="ARBA" id="ARBA00004245"/>
    </source>
</evidence>
<keyword evidence="2" id="KW-0963">Cytoplasm</keyword>
<dbReference type="SUPFAM" id="SSF69645">
    <property type="entry name" value="Arp2/3 complex subunits"/>
    <property type="match status" value="1"/>
</dbReference>
<evidence type="ECO:0000256" key="4">
    <source>
        <dbReference type="ARBA" id="ARBA00023212"/>
    </source>
</evidence>
<dbReference type="EMBL" id="GL983271">
    <property type="protein sequence ID" value="EGR33900.1"/>
    <property type="molecule type" value="Genomic_DNA"/>
</dbReference>
<dbReference type="InterPro" id="IPR034666">
    <property type="entry name" value="ARPC2/4"/>
</dbReference>
<dbReference type="eggNOG" id="KOG1876">
    <property type="taxonomic scope" value="Eukaryota"/>
</dbReference>
<dbReference type="InParanoid" id="G0QLK4"/>
<gene>
    <name evidence="5" type="ORF">IMG5_031940</name>
</gene>
<dbReference type="Pfam" id="PF05856">
    <property type="entry name" value="ARPC4"/>
    <property type="match status" value="1"/>
</dbReference>
<reference evidence="5 6" key="1">
    <citation type="submission" date="2011-07" db="EMBL/GenBank/DDBJ databases">
        <authorList>
            <person name="Coyne R."/>
            <person name="Brami D."/>
            <person name="Johnson J."/>
            <person name="Hostetler J."/>
            <person name="Hannick L."/>
            <person name="Clark T."/>
            <person name="Cassidy-Hanley D."/>
            <person name="Inman J."/>
        </authorList>
    </citation>
    <scope>NUCLEOTIDE SEQUENCE [LARGE SCALE GENOMIC DNA]</scope>
    <source>
        <strain evidence="5 6">G5</strain>
    </source>
</reference>
<organism evidence="5 6">
    <name type="scientific">Ichthyophthirius multifiliis</name>
    <name type="common">White spot disease agent</name>
    <name type="synonym">Ich</name>
    <dbReference type="NCBI Taxonomy" id="5932"/>
    <lineage>
        <taxon>Eukaryota</taxon>
        <taxon>Sar</taxon>
        <taxon>Alveolata</taxon>
        <taxon>Ciliophora</taxon>
        <taxon>Intramacronucleata</taxon>
        <taxon>Oligohymenophorea</taxon>
        <taxon>Hymenostomatida</taxon>
        <taxon>Ophryoglenina</taxon>
        <taxon>Ichthyophthirius</taxon>
    </lineage>
</organism>
<dbReference type="OrthoDB" id="336240at2759"/>
<name>G0QLK4_ICHMU</name>
<keyword evidence="4" id="KW-0206">Cytoskeleton</keyword>
<feature type="non-terminal residue" evidence="5">
    <location>
        <position position="74"/>
    </location>
</feature>
<dbReference type="Gene3D" id="3.30.1460.20">
    <property type="match status" value="1"/>
</dbReference>
<evidence type="ECO:0000256" key="2">
    <source>
        <dbReference type="ARBA" id="ARBA00022490"/>
    </source>
</evidence>
<evidence type="ECO:0000313" key="6">
    <source>
        <dbReference type="Proteomes" id="UP000008983"/>
    </source>
</evidence>
<evidence type="ECO:0000313" key="5">
    <source>
        <dbReference type="EMBL" id="EGR33900.1"/>
    </source>
</evidence>
<evidence type="ECO:0000256" key="3">
    <source>
        <dbReference type="ARBA" id="ARBA00023203"/>
    </source>
</evidence>
<keyword evidence="3" id="KW-0009">Actin-binding</keyword>
<dbReference type="GO" id="GO:0005885">
    <property type="term" value="C:Arp2/3 protein complex"/>
    <property type="evidence" value="ECO:0007669"/>
    <property type="project" value="InterPro"/>
</dbReference>
<accession>G0QLK4</accession>
<dbReference type="RefSeq" id="XP_004039204.1">
    <property type="nucleotide sequence ID" value="XM_004039156.1"/>
</dbReference>
<proteinExistence type="predicted"/>
<comment type="subcellular location">
    <subcellularLocation>
        <location evidence="1">Cytoplasm</location>
        <location evidence="1">Cytoskeleton</location>
    </subcellularLocation>
</comment>
<dbReference type="GeneID" id="14910089"/>